<gene>
    <name evidence="1" type="ORF">10S2_5</name>
</gene>
<sequence length="108" mass="12368">MGYLGNGLTVANSAKEVNGDYKHIAHISNGGNITWYVKPESIPGQALLRIEHESDTMRANFIADWQKRNSTAKMETVLDSLPLDMFLKRIRHEITFEECEKYYLNHIA</sequence>
<evidence type="ECO:0000313" key="1">
    <source>
        <dbReference type="EMBL" id="ASN67513.1"/>
    </source>
</evidence>
<accession>A0A2H4J197</accession>
<proteinExistence type="predicted"/>
<protein>
    <submittedName>
        <fullName evidence="1">Uncharacterized protein</fullName>
    </submittedName>
</protein>
<organism evidence="1">
    <name type="scientific">uncultured Caudovirales phage</name>
    <dbReference type="NCBI Taxonomy" id="2100421"/>
    <lineage>
        <taxon>Viruses</taxon>
        <taxon>Duplodnaviria</taxon>
        <taxon>Heunggongvirae</taxon>
        <taxon>Uroviricota</taxon>
        <taxon>Caudoviricetes</taxon>
        <taxon>Peduoviridae</taxon>
        <taxon>Maltschvirus</taxon>
        <taxon>Maltschvirus maltsch</taxon>
    </lineage>
</organism>
<reference evidence="1" key="1">
    <citation type="submission" date="2017-06" db="EMBL/GenBank/DDBJ databases">
        <title>Novel phages from South African skin metaviromes.</title>
        <authorList>
            <person name="van Zyl L.J."/>
            <person name="Abrahams Y."/>
            <person name="Stander E.A."/>
            <person name="Kirby B.M."/>
            <person name="Clavaud C."/>
            <person name="Farcet C."/>
            <person name="Breton L."/>
            <person name="Trindade M.I."/>
        </authorList>
    </citation>
    <scope>NUCLEOTIDE SEQUENCE</scope>
</reference>
<dbReference type="EMBL" id="MF417849">
    <property type="protein sequence ID" value="ASN67513.1"/>
    <property type="molecule type" value="Genomic_DNA"/>
</dbReference>
<name>A0A2H4J197_9CAUD</name>